<dbReference type="PANTHER" id="PTHR42693:SF53">
    <property type="entry name" value="ENDO-4-O-SULFATASE"/>
    <property type="match status" value="1"/>
</dbReference>
<keyword evidence="7" id="KW-1185">Reference proteome</keyword>
<dbReference type="RefSeq" id="WP_226696312.1">
    <property type="nucleotide sequence ID" value="NZ_JAJAPX010000004.1"/>
</dbReference>
<dbReference type="Gene3D" id="3.30.1120.10">
    <property type="match status" value="1"/>
</dbReference>
<organism evidence="6 7">
    <name type="scientific">Neotamlana sargassicola</name>
    <dbReference type="NCBI Taxonomy" id="2883125"/>
    <lineage>
        <taxon>Bacteria</taxon>
        <taxon>Pseudomonadati</taxon>
        <taxon>Bacteroidota</taxon>
        <taxon>Flavobacteriia</taxon>
        <taxon>Flavobacteriales</taxon>
        <taxon>Flavobacteriaceae</taxon>
        <taxon>Neotamlana</taxon>
    </lineage>
</organism>
<dbReference type="InterPro" id="IPR024607">
    <property type="entry name" value="Sulfatase_CS"/>
</dbReference>
<evidence type="ECO:0000256" key="2">
    <source>
        <dbReference type="ARBA" id="ARBA00022723"/>
    </source>
</evidence>
<dbReference type="Gene3D" id="3.40.720.10">
    <property type="entry name" value="Alkaline Phosphatase, subunit A"/>
    <property type="match status" value="1"/>
</dbReference>
<evidence type="ECO:0000259" key="5">
    <source>
        <dbReference type="Pfam" id="PF00884"/>
    </source>
</evidence>
<dbReference type="GO" id="GO:0004065">
    <property type="term" value="F:arylsulfatase activity"/>
    <property type="evidence" value="ECO:0007669"/>
    <property type="project" value="TreeGrafter"/>
</dbReference>
<evidence type="ECO:0000256" key="4">
    <source>
        <dbReference type="ARBA" id="ARBA00022837"/>
    </source>
</evidence>
<dbReference type="InterPro" id="IPR050738">
    <property type="entry name" value="Sulfatase"/>
</dbReference>
<evidence type="ECO:0000256" key="3">
    <source>
        <dbReference type="ARBA" id="ARBA00022801"/>
    </source>
</evidence>
<dbReference type="PROSITE" id="PS00523">
    <property type="entry name" value="SULFATASE_1"/>
    <property type="match status" value="1"/>
</dbReference>
<dbReference type="EMBL" id="JAJAPX010000004">
    <property type="protein sequence ID" value="MCB4808920.1"/>
    <property type="molecule type" value="Genomic_DNA"/>
</dbReference>
<keyword evidence="3" id="KW-0378">Hydrolase</keyword>
<reference evidence="6" key="1">
    <citation type="submission" date="2021-10" db="EMBL/GenBank/DDBJ databases">
        <title>Tamlana sargassums sp. nov., and Tamlana laminarinivorans sp. nov., two new bacteria isolated from the brown alga.</title>
        <authorList>
            <person name="Li J."/>
        </authorList>
    </citation>
    <scope>NUCLEOTIDE SEQUENCE</scope>
    <source>
        <strain evidence="6">62-3</strain>
    </source>
</reference>
<dbReference type="InterPro" id="IPR000917">
    <property type="entry name" value="Sulfatase_N"/>
</dbReference>
<evidence type="ECO:0000313" key="7">
    <source>
        <dbReference type="Proteomes" id="UP001139286"/>
    </source>
</evidence>
<dbReference type="SUPFAM" id="SSF53649">
    <property type="entry name" value="Alkaline phosphatase-like"/>
    <property type="match status" value="1"/>
</dbReference>
<comment type="similarity">
    <text evidence="1">Belongs to the sulfatase family.</text>
</comment>
<dbReference type="Proteomes" id="UP001139286">
    <property type="component" value="Unassembled WGS sequence"/>
</dbReference>
<sequence>MRNSIHVTILLKAKKCVSGLVIMLSAFIINFGYAQNLNKTVSLPNIILINADDLGYGDLSCYGANLLNTPNIDKLASEGRRFTDAHSASAVCTPSRYALITGEYPIRHGNLNAPVFLKSKLVIDTQQETIASLLKKAGYATACVGKWHLGFGETEPVDWNKPLNPGPNELGFDYYYGVPVVNSHPPFVYVENHHVVGLVEDDPFVYGKKAKTQEVFEKMKLNAIGGADKAHELYVDEEVGTHLTSKALDWLKEQKDKPYFLYLATTNIHHPFTPASQFKGTSQCGIYGDFVHELDWIVGEVIKTVKEKGEEKNTLIIFTSDNGGMFNATGQKTWQLGHKLNGDLLGFKFDAWEGGHRVPFIAHWPGKIKAGEVSNQLICNVDMLATFASLTGQKLAKNQGIDSNNVLDAILGKTEEQIRESLLLAPLKKSHLSIRKGKWMYIGARGAGGFSSEKQGSHAFGGPKAIAFAGEINSDIENGKIKVDAPPAQLYNLEIDPNQTTNVYKDFPEIVNEMEAILNNYRNTSTR</sequence>
<dbReference type="PROSITE" id="PS00149">
    <property type="entry name" value="SULFATASE_2"/>
    <property type="match status" value="1"/>
</dbReference>
<comment type="caution">
    <text evidence="6">The sequence shown here is derived from an EMBL/GenBank/DDBJ whole genome shotgun (WGS) entry which is preliminary data.</text>
</comment>
<dbReference type="CDD" id="cd16143">
    <property type="entry name" value="ARS_like"/>
    <property type="match status" value="1"/>
</dbReference>
<feature type="domain" description="Sulfatase N-terminal" evidence="5">
    <location>
        <begin position="44"/>
        <end position="392"/>
    </location>
</feature>
<evidence type="ECO:0000313" key="6">
    <source>
        <dbReference type="EMBL" id="MCB4808920.1"/>
    </source>
</evidence>
<dbReference type="GO" id="GO:0046872">
    <property type="term" value="F:metal ion binding"/>
    <property type="evidence" value="ECO:0007669"/>
    <property type="project" value="UniProtKB-KW"/>
</dbReference>
<proteinExistence type="inferred from homology"/>
<dbReference type="PANTHER" id="PTHR42693">
    <property type="entry name" value="ARYLSULFATASE FAMILY MEMBER"/>
    <property type="match status" value="1"/>
</dbReference>
<evidence type="ECO:0000256" key="1">
    <source>
        <dbReference type="ARBA" id="ARBA00008779"/>
    </source>
</evidence>
<gene>
    <name evidence="6" type="ORF">LG651_11720</name>
</gene>
<dbReference type="AlphaFoldDB" id="A0A9X1I6U7"/>
<accession>A0A9X1I6U7</accession>
<name>A0A9X1I6U7_9FLAO</name>
<dbReference type="InterPro" id="IPR017850">
    <property type="entry name" value="Alkaline_phosphatase_core_sf"/>
</dbReference>
<keyword evidence="2" id="KW-0479">Metal-binding</keyword>
<keyword evidence="4" id="KW-0106">Calcium</keyword>
<dbReference type="Pfam" id="PF00884">
    <property type="entry name" value="Sulfatase"/>
    <property type="match status" value="1"/>
</dbReference>
<protein>
    <submittedName>
        <fullName evidence="6">Arylsulfatase</fullName>
    </submittedName>
</protein>